<comment type="caution">
    <text evidence="4">The sequence shown here is derived from an EMBL/GenBank/DDBJ whole genome shotgun (WGS) entry which is preliminary data.</text>
</comment>
<dbReference type="EMBL" id="JASNGB010000003">
    <property type="protein sequence ID" value="MDL2342708.1"/>
    <property type="molecule type" value="Genomic_DNA"/>
</dbReference>
<dbReference type="Pfam" id="PF01471">
    <property type="entry name" value="PG_binding_1"/>
    <property type="match status" value="1"/>
</dbReference>
<dbReference type="SUPFAM" id="SSF47090">
    <property type="entry name" value="PGBD-like"/>
    <property type="match status" value="1"/>
</dbReference>
<proteinExistence type="predicted"/>
<feature type="chain" id="PRO_5045880375" evidence="2">
    <location>
        <begin position="18"/>
        <end position="282"/>
    </location>
</feature>
<name>A0ABT7JE05_9DEIO</name>
<dbReference type="InterPro" id="IPR036366">
    <property type="entry name" value="PGBDSf"/>
</dbReference>
<feature type="compositionally biased region" description="Low complexity" evidence="1">
    <location>
        <begin position="144"/>
        <end position="154"/>
    </location>
</feature>
<evidence type="ECO:0000313" key="5">
    <source>
        <dbReference type="Proteomes" id="UP001302059"/>
    </source>
</evidence>
<dbReference type="InterPro" id="IPR036365">
    <property type="entry name" value="PGBD-like_sf"/>
</dbReference>
<keyword evidence="2" id="KW-0732">Signal</keyword>
<evidence type="ECO:0000256" key="2">
    <source>
        <dbReference type="SAM" id="SignalP"/>
    </source>
</evidence>
<protein>
    <submittedName>
        <fullName evidence="4">Peptidoglycan-binding domain-containing protein</fullName>
    </submittedName>
</protein>
<gene>
    <name evidence="4" type="ORF">QOL99_00950</name>
</gene>
<evidence type="ECO:0000259" key="3">
    <source>
        <dbReference type="Pfam" id="PF01471"/>
    </source>
</evidence>
<evidence type="ECO:0000313" key="4">
    <source>
        <dbReference type="EMBL" id="MDL2342708.1"/>
    </source>
</evidence>
<feature type="compositionally biased region" description="Low complexity" evidence="1">
    <location>
        <begin position="166"/>
        <end position="187"/>
    </location>
</feature>
<dbReference type="InterPro" id="IPR002477">
    <property type="entry name" value="Peptidoglycan-bd-like"/>
</dbReference>
<dbReference type="Proteomes" id="UP001302059">
    <property type="component" value="Unassembled WGS sequence"/>
</dbReference>
<dbReference type="RefSeq" id="WP_285520738.1">
    <property type="nucleotide sequence ID" value="NZ_JASNGB010000003.1"/>
</dbReference>
<accession>A0ABT7JE05</accession>
<sequence>MKFALLLAALLASTALAAPTPRDVNRAATRAAGALDGVLRTCPASFARVGTPDKQCVGAGGSVEALRGKLSAALGDDLYGVWRSRDSQRSVYNWVRTTGGYVYLRVQPDPEGRAGSLLYFDLPPESGGAGATTPAPARVTVRPTPTPAPVAVTPTPAPQSTAQSIAQPTARPTQTPRPAPTATTTAASRSLAPVPFTRPLRLQAQRMSGADVRAVQDRLIALTRPSGGGRGDGWYGPVTAATVRAFQTANSLPVTGTVDRATWTRLFNEQARTFAASSIDLP</sequence>
<feature type="signal peptide" evidence="2">
    <location>
        <begin position="1"/>
        <end position="17"/>
    </location>
</feature>
<evidence type="ECO:0000256" key="1">
    <source>
        <dbReference type="SAM" id="MobiDB-lite"/>
    </source>
</evidence>
<organism evidence="4 5">
    <name type="scientific">Deinococcus rhizophilus</name>
    <dbReference type="NCBI Taxonomy" id="3049544"/>
    <lineage>
        <taxon>Bacteria</taxon>
        <taxon>Thermotogati</taxon>
        <taxon>Deinococcota</taxon>
        <taxon>Deinococci</taxon>
        <taxon>Deinococcales</taxon>
        <taxon>Deinococcaceae</taxon>
        <taxon>Deinococcus</taxon>
    </lineage>
</organism>
<keyword evidence="5" id="KW-1185">Reference proteome</keyword>
<reference evidence="4 5" key="1">
    <citation type="submission" date="2023-05" db="EMBL/GenBank/DDBJ databases">
        <authorList>
            <person name="Gao F."/>
        </authorList>
    </citation>
    <scope>NUCLEOTIDE SEQUENCE [LARGE SCALE GENOMIC DNA]</scope>
    <source>
        <strain evidence="4 5">MIMF12</strain>
    </source>
</reference>
<dbReference type="Gene3D" id="1.10.101.10">
    <property type="entry name" value="PGBD-like superfamily/PGBD"/>
    <property type="match status" value="1"/>
</dbReference>
<feature type="domain" description="Peptidoglycan binding-like" evidence="3">
    <location>
        <begin position="208"/>
        <end position="266"/>
    </location>
</feature>
<feature type="region of interest" description="Disordered" evidence="1">
    <location>
        <begin position="144"/>
        <end position="191"/>
    </location>
</feature>